<dbReference type="AlphaFoldDB" id="A0A6C0CTU5"/>
<feature type="transmembrane region" description="Helical" evidence="2">
    <location>
        <begin position="6"/>
        <end position="24"/>
    </location>
</feature>
<proteinExistence type="predicted"/>
<name>A0A6C0CTU5_9ZZZZ</name>
<keyword evidence="2" id="KW-1133">Transmembrane helix</keyword>
<accession>A0A6C0CTU5</accession>
<protein>
    <submittedName>
        <fullName evidence="3">Uncharacterized protein</fullName>
    </submittedName>
</protein>
<evidence type="ECO:0000313" key="3">
    <source>
        <dbReference type="EMBL" id="QHT07657.1"/>
    </source>
</evidence>
<dbReference type="EMBL" id="MN739484">
    <property type="protein sequence ID" value="QHT07657.1"/>
    <property type="molecule type" value="Genomic_DNA"/>
</dbReference>
<evidence type="ECO:0000256" key="2">
    <source>
        <dbReference type="SAM" id="Phobius"/>
    </source>
</evidence>
<keyword evidence="2" id="KW-0812">Transmembrane</keyword>
<feature type="region of interest" description="Disordered" evidence="1">
    <location>
        <begin position="55"/>
        <end position="85"/>
    </location>
</feature>
<sequence length="365" mass="43110">MIHIGYILLIMCSVLILIAMVTQLHKKELKESFYQQLGLSDFSKKLLQFDESMIPECPPITPDSRTSQVQSKSEKKMKKKPPGTEKKFVRETEVYKTIYDEVLEDDDQVEDDDQYDQEPEECEMVYSDTYRYGELENASKDRLLQGIQEKECTNPLTSCKLEFDYQQVRKFTPIEDHRPFCEDFENIVDTYKYKCPNTSICDSACDGITFNGMCYRAISKDFFLRNKSWRIRDPQSRRFINDDRDQTLQLLENPKSFKFLQHRTGFFIVQNNDDNRRWGFDEQVLKNIRDPRNHVYIEMYTIPGINNRGLIKVIDQRDNFLGWLSIQELRLPGGGFGFGFIGSRQRLHKLQLTSNPIMEWQIIRA</sequence>
<evidence type="ECO:0000256" key="1">
    <source>
        <dbReference type="SAM" id="MobiDB-lite"/>
    </source>
</evidence>
<organism evidence="3">
    <name type="scientific">viral metagenome</name>
    <dbReference type="NCBI Taxonomy" id="1070528"/>
    <lineage>
        <taxon>unclassified sequences</taxon>
        <taxon>metagenomes</taxon>
        <taxon>organismal metagenomes</taxon>
    </lineage>
</organism>
<keyword evidence="2" id="KW-0472">Membrane</keyword>
<reference evidence="3" key="1">
    <citation type="journal article" date="2020" name="Nature">
        <title>Giant virus diversity and host interactions through global metagenomics.</title>
        <authorList>
            <person name="Schulz F."/>
            <person name="Roux S."/>
            <person name="Paez-Espino D."/>
            <person name="Jungbluth S."/>
            <person name="Walsh D.A."/>
            <person name="Denef V.J."/>
            <person name="McMahon K.D."/>
            <person name="Konstantinidis K.T."/>
            <person name="Eloe-Fadrosh E.A."/>
            <person name="Kyrpides N.C."/>
            <person name="Woyke T."/>
        </authorList>
    </citation>
    <scope>NUCLEOTIDE SEQUENCE</scope>
    <source>
        <strain evidence="3">GVMAG-M-3300021964-36</strain>
    </source>
</reference>